<keyword evidence="2 3" id="KW-0040">ANK repeat</keyword>
<dbReference type="PROSITE" id="PS50297">
    <property type="entry name" value="ANK_REP_REGION"/>
    <property type="match status" value="2"/>
</dbReference>
<evidence type="ECO:0000256" key="2">
    <source>
        <dbReference type="ARBA" id="ARBA00023043"/>
    </source>
</evidence>
<feature type="repeat" description="ANK" evidence="3">
    <location>
        <begin position="176"/>
        <end position="208"/>
    </location>
</feature>
<protein>
    <submittedName>
        <fullName evidence="4">Uncharacterized protein</fullName>
    </submittedName>
</protein>
<sequence>MSLPRNFDKLSNLEKLKILREKGYRDVVGERSYFFYEIYRLFKGWKVPLPDLRNIFQPEEIERLLFDSIILSNGDWIVIAKVIGFVARTGYRHEPTVDMDGKTLSLRATPLHCFNGYTPYRIIRDLLTIYSKFYVNYQEDSGLTHLHVACTASNCWDIVEKYLELGQDPNLVVEKTGDSPLHFAARGLNAFGIELLLRRGADLNLANKDGSTPLHTMVNSYNNAYYSMKVFFEINDYLGQTVQINARDKLGNTPLHLTITCVRRTGIMYAIELLLRRGIDPTLANAAGSTTLHLICQRGHDYDMYPSNRYCEDDIVERYFEMVDDQNHTLQVDARNGLGRTPLQLAVASLEPKAVDVLFDRGADLSNFVFPDESYFGEKVKARHYEFWFKFRRASSALSVVERLENRGYELDRCDALTIMKLFAEHELFEKSEDLEERWYDDQEFVRNARGIMIKPNLSFYDLVQLRFKVAAKQFTFTDYYNIWYAEQFWKRPHNEDCDSYLCEKLSRRFFQQCALEPFMELIHCRLPILCCDLIIEQLKNKDLYNICLAAADQSHDVSN</sequence>
<feature type="repeat" description="ANK" evidence="3">
    <location>
        <begin position="250"/>
        <end position="286"/>
    </location>
</feature>
<dbReference type="InterPro" id="IPR036770">
    <property type="entry name" value="Ankyrin_rpt-contain_sf"/>
</dbReference>
<dbReference type="Pfam" id="PF12796">
    <property type="entry name" value="Ank_2"/>
    <property type="match status" value="1"/>
</dbReference>
<dbReference type="PANTHER" id="PTHR24126">
    <property type="entry name" value="ANKYRIN REPEAT, PH AND SEC7 DOMAIN CONTAINING PROTEIN SECG-RELATED"/>
    <property type="match status" value="1"/>
</dbReference>
<evidence type="ECO:0000313" key="5">
    <source>
        <dbReference type="Proteomes" id="UP001627154"/>
    </source>
</evidence>
<dbReference type="Gene3D" id="1.25.40.20">
    <property type="entry name" value="Ankyrin repeat-containing domain"/>
    <property type="match status" value="2"/>
</dbReference>
<dbReference type="AlphaFoldDB" id="A0ABD2XLE0"/>
<keyword evidence="5" id="KW-1185">Reference proteome</keyword>
<evidence type="ECO:0000256" key="1">
    <source>
        <dbReference type="ARBA" id="ARBA00022737"/>
    </source>
</evidence>
<dbReference type="InterPro" id="IPR002110">
    <property type="entry name" value="Ankyrin_rpt"/>
</dbReference>
<keyword evidence="1" id="KW-0677">Repeat</keyword>
<comment type="caution">
    <text evidence="4">The sequence shown here is derived from an EMBL/GenBank/DDBJ whole genome shotgun (WGS) entry which is preliminary data.</text>
</comment>
<dbReference type="SMART" id="SM00248">
    <property type="entry name" value="ANK"/>
    <property type="match status" value="4"/>
</dbReference>
<accession>A0ABD2XLE0</accession>
<dbReference type="SUPFAM" id="SSF48403">
    <property type="entry name" value="Ankyrin repeat"/>
    <property type="match status" value="1"/>
</dbReference>
<evidence type="ECO:0000256" key="3">
    <source>
        <dbReference type="PROSITE-ProRule" id="PRU00023"/>
    </source>
</evidence>
<dbReference type="PANTHER" id="PTHR24126:SF14">
    <property type="entry name" value="ANK_REP_REGION DOMAIN-CONTAINING PROTEIN"/>
    <property type="match status" value="1"/>
</dbReference>
<dbReference type="PROSITE" id="PS50088">
    <property type="entry name" value="ANK_REPEAT"/>
    <property type="match status" value="3"/>
</dbReference>
<name>A0ABD2XLE0_9HYME</name>
<organism evidence="4 5">
    <name type="scientific">Trichogramma kaykai</name>
    <dbReference type="NCBI Taxonomy" id="54128"/>
    <lineage>
        <taxon>Eukaryota</taxon>
        <taxon>Metazoa</taxon>
        <taxon>Ecdysozoa</taxon>
        <taxon>Arthropoda</taxon>
        <taxon>Hexapoda</taxon>
        <taxon>Insecta</taxon>
        <taxon>Pterygota</taxon>
        <taxon>Neoptera</taxon>
        <taxon>Endopterygota</taxon>
        <taxon>Hymenoptera</taxon>
        <taxon>Apocrita</taxon>
        <taxon>Proctotrupomorpha</taxon>
        <taxon>Chalcidoidea</taxon>
        <taxon>Trichogrammatidae</taxon>
        <taxon>Trichogramma</taxon>
    </lineage>
</organism>
<evidence type="ECO:0000313" key="4">
    <source>
        <dbReference type="EMBL" id="KAL3405779.1"/>
    </source>
</evidence>
<proteinExistence type="predicted"/>
<feature type="repeat" description="ANK" evidence="3">
    <location>
        <begin position="338"/>
        <end position="366"/>
    </location>
</feature>
<dbReference type="EMBL" id="JBJJXI010000019">
    <property type="protein sequence ID" value="KAL3405779.1"/>
    <property type="molecule type" value="Genomic_DNA"/>
</dbReference>
<gene>
    <name evidence="4" type="ORF">TKK_001226</name>
</gene>
<reference evidence="4 5" key="1">
    <citation type="journal article" date="2024" name="bioRxiv">
        <title>A reference genome for Trichogramma kaykai: A tiny desert-dwelling parasitoid wasp with competing sex-ratio distorters.</title>
        <authorList>
            <person name="Culotta J."/>
            <person name="Lindsey A.R."/>
        </authorList>
    </citation>
    <scope>NUCLEOTIDE SEQUENCE [LARGE SCALE GENOMIC DNA]</scope>
    <source>
        <strain evidence="4 5">KSX58</strain>
    </source>
</reference>
<dbReference type="Proteomes" id="UP001627154">
    <property type="component" value="Unassembled WGS sequence"/>
</dbReference>